<evidence type="ECO:0000313" key="3">
    <source>
        <dbReference type="EMBL" id="RMA56313.1"/>
    </source>
</evidence>
<feature type="transmembrane region" description="Helical" evidence="2">
    <location>
        <begin position="26"/>
        <end position="50"/>
    </location>
</feature>
<evidence type="ECO:0000256" key="2">
    <source>
        <dbReference type="SAM" id="Phobius"/>
    </source>
</evidence>
<reference evidence="3 4" key="1">
    <citation type="submission" date="2018-10" db="EMBL/GenBank/DDBJ databases">
        <title>Genomic Encyclopedia of Archaeal and Bacterial Type Strains, Phase II (KMG-II): from individual species to whole genera.</title>
        <authorList>
            <person name="Goeker M."/>
        </authorList>
    </citation>
    <scope>NUCLEOTIDE SEQUENCE [LARGE SCALE GENOMIC DNA]</scope>
    <source>
        <strain evidence="3 4">DSM 23424</strain>
    </source>
</reference>
<dbReference type="EMBL" id="REFC01000018">
    <property type="protein sequence ID" value="RMA56313.1"/>
    <property type="molecule type" value="Genomic_DNA"/>
</dbReference>
<evidence type="ECO:0000256" key="1">
    <source>
        <dbReference type="SAM" id="Coils"/>
    </source>
</evidence>
<keyword evidence="1" id="KW-0175">Coiled coil</keyword>
<accession>A0A3L9Y6H8</accession>
<sequence>MSKVKYYYDSETLSYRKIQSEKKSTLNLWTGFISTTIAGFAILIIVSGAYQENFGKKTDIEINDRIENLDKITSDLESLSRFIENQKTNLKEQNKVLSELKNENKKLEKVVGMNKENVDALFQIQEDNARKRIWTDRIIGFLFGLAGSFLIALLFRFWDRNKKRELPDGDDEIYIKKPK</sequence>
<gene>
    <name evidence="3" type="ORF">BXY75_3435</name>
</gene>
<feature type="transmembrane region" description="Helical" evidence="2">
    <location>
        <begin position="138"/>
        <end position="158"/>
    </location>
</feature>
<proteinExistence type="predicted"/>
<comment type="caution">
    <text evidence="3">The sequence shown here is derived from an EMBL/GenBank/DDBJ whole genome shotgun (WGS) entry which is preliminary data.</text>
</comment>
<protein>
    <submittedName>
        <fullName evidence="3">Uncharacterized protein</fullName>
    </submittedName>
</protein>
<keyword evidence="2" id="KW-1133">Transmembrane helix</keyword>
<keyword evidence="4" id="KW-1185">Reference proteome</keyword>
<keyword evidence="2" id="KW-0472">Membrane</keyword>
<organism evidence="3 4">
    <name type="scientific">Ulvibacter antarcticus</name>
    <dbReference type="NCBI Taxonomy" id="442714"/>
    <lineage>
        <taxon>Bacteria</taxon>
        <taxon>Pseudomonadati</taxon>
        <taxon>Bacteroidota</taxon>
        <taxon>Flavobacteriia</taxon>
        <taxon>Flavobacteriales</taxon>
        <taxon>Flavobacteriaceae</taxon>
        <taxon>Ulvibacter</taxon>
    </lineage>
</organism>
<dbReference type="RefSeq" id="WP_121908946.1">
    <property type="nucleotide sequence ID" value="NZ_REFC01000018.1"/>
</dbReference>
<dbReference type="Proteomes" id="UP000271339">
    <property type="component" value="Unassembled WGS sequence"/>
</dbReference>
<evidence type="ECO:0000313" key="4">
    <source>
        <dbReference type="Proteomes" id="UP000271339"/>
    </source>
</evidence>
<name>A0A3L9Y6H8_9FLAO</name>
<feature type="coiled-coil region" evidence="1">
    <location>
        <begin position="83"/>
        <end position="117"/>
    </location>
</feature>
<dbReference type="AlphaFoldDB" id="A0A3L9Y6H8"/>
<keyword evidence="2" id="KW-0812">Transmembrane</keyword>